<feature type="region of interest" description="Disordered" evidence="1">
    <location>
        <begin position="1"/>
        <end position="21"/>
    </location>
</feature>
<dbReference type="Pfam" id="PF11667">
    <property type="entry name" value="DUF3267"/>
    <property type="match status" value="1"/>
</dbReference>
<gene>
    <name evidence="3" type="ORF">C2R22_04210</name>
</gene>
<evidence type="ECO:0000313" key="3">
    <source>
        <dbReference type="EMBL" id="AUV80963.1"/>
    </source>
</evidence>
<feature type="compositionally biased region" description="Basic and acidic residues" evidence="1">
    <location>
        <begin position="1"/>
        <end position="17"/>
    </location>
</feature>
<dbReference type="EMBL" id="CP026309">
    <property type="protein sequence ID" value="AUV80963.1"/>
    <property type="molecule type" value="Genomic_DNA"/>
</dbReference>
<dbReference type="InterPro" id="IPR021683">
    <property type="entry name" value="DUF3267"/>
</dbReference>
<feature type="transmembrane region" description="Helical" evidence="2">
    <location>
        <begin position="142"/>
        <end position="163"/>
    </location>
</feature>
<feature type="transmembrane region" description="Helical" evidence="2">
    <location>
        <begin position="79"/>
        <end position="99"/>
    </location>
</feature>
<reference evidence="3 4" key="1">
    <citation type="submission" date="2018-01" db="EMBL/GenBank/DDBJ databases">
        <title>Complete genome sequence of Salinigranum rubrum GX10T, an extremely halophilic archaeon isolated from a marine solar saltern.</title>
        <authorList>
            <person name="Han S."/>
        </authorList>
    </citation>
    <scope>NUCLEOTIDE SEQUENCE [LARGE SCALE GENOMIC DNA]</scope>
    <source>
        <strain evidence="3 4">GX10</strain>
    </source>
</reference>
<dbReference type="AlphaFoldDB" id="A0A2I8VG98"/>
<dbReference type="RefSeq" id="WP_103424651.1">
    <property type="nucleotide sequence ID" value="NZ_CP026309.1"/>
</dbReference>
<dbReference type="Proteomes" id="UP000236584">
    <property type="component" value="Chromosome"/>
</dbReference>
<keyword evidence="2" id="KW-0812">Transmembrane</keyword>
<evidence type="ECO:0000313" key="4">
    <source>
        <dbReference type="Proteomes" id="UP000236584"/>
    </source>
</evidence>
<keyword evidence="2" id="KW-0472">Membrane</keyword>
<organism evidence="3 4">
    <name type="scientific">Salinigranum rubrum</name>
    <dbReference type="NCBI Taxonomy" id="755307"/>
    <lineage>
        <taxon>Archaea</taxon>
        <taxon>Methanobacteriati</taxon>
        <taxon>Methanobacteriota</taxon>
        <taxon>Stenosarchaea group</taxon>
        <taxon>Halobacteria</taxon>
        <taxon>Halobacteriales</taxon>
        <taxon>Haloferacaceae</taxon>
        <taxon>Salinigranum</taxon>
    </lineage>
</organism>
<evidence type="ECO:0000256" key="1">
    <source>
        <dbReference type="SAM" id="MobiDB-lite"/>
    </source>
</evidence>
<feature type="transmembrane region" description="Helical" evidence="2">
    <location>
        <begin position="111"/>
        <end position="130"/>
    </location>
</feature>
<dbReference type="KEGG" id="srub:C2R22_04210"/>
<keyword evidence="4" id="KW-1185">Reference proteome</keyword>
<accession>A0A2I8VG98</accession>
<proteinExistence type="predicted"/>
<evidence type="ECO:0000256" key="2">
    <source>
        <dbReference type="SAM" id="Phobius"/>
    </source>
</evidence>
<protein>
    <recommendedName>
        <fullName evidence="5">DUF3267 domain-containing protein</fullName>
    </recommendedName>
</protein>
<sequence length="219" mass="23099">MSPGTRRERPSRWRDPPDPPAGYGPPSPFEYPALWLQVAAFGLALASLVGYAVVLLALRGPGLVERFVRVDPIPDGLVITPDLFLLGGVFVAVVVGVPVVHELVHATVYRLLGYDVSYGVAPAVGGLYVAAFGQFQTRRANLAVAFAPLAVLTPVGLLGMVLGGPVVQAVAYLGLVLNTAGAVGDLYLAWVLVRLPAGTLMFEAVPPNAYVYEPLSAER</sequence>
<keyword evidence="2" id="KW-1133">Transmembrane helix</keyword>
<evidence type="ECO:0008006" key="5">
    <source>
        <dbReference type="Google" id="ProtNLM"/>
    </source>
</evidence>
<feature type="transmembrane region" description="Helical" evidence="2">
    <location>
        <begin position="34"/>
        <end position="58"/>
    </location>
</feature>
<dbReference type="OrthoDB" id="222560at2157"/>
<name>A0A2I8VG98_9EURY</name>
<feature type="transmembrane region" description="Helical" evidence="2">
    <location>
        <begin position="169"/>
        <end position="193"/>
    </location>
</feature>
<dbReference type="GeneID" id="35591266"/>